<keyword evidence="1" id="KW-0732">Signal</keyword>
<dbReference type="RefSeq" id="WP_016445987.1">
    <property type="nucleotide sequence ID" value="NZ_CP141274.1"/>
</dbReference>
<evidence type="ECO:0008006" key="4">
    <source>
        <dbReference type="Google" id="ProtNLM"/>
    </source>
</evidence>
<gene>
    <name evidence="2" type="ORF">SAMN05421547_109113</name>
</gene>
<sequence>MKKPCQDTVLRSLLAGAVLLITACGDAKNATACENHDLNLVRTNVLKKLKEKFPQYAFDITKVTFSPGEKVPFWHVEAITQSNGKALVVFAMHYCEGSVEVTALNPYHP</sequence>
<protein>
    <recommendedName>
        <fullName evidence="4">Lipoprotein</fullName>
    </recommendedName>
</protein>
<feature type="signal peptide" evidence="1">
    <location>
        <begin position="1"/>
        <end position="32"/>
    </location>
</feature>
<organism evidence="2 3">
    <name type="scientific">Delftia lacustris</name>
    <dbReference type="NCBI Taxonomy" id="558537"/>
    <lineage>
        <taxon>Bacteria</taxon>
        <taxon>Pseudomonadati</taxon>
        <taxon>Pseudomonadota</taxon>
        <taxon>Betaproteobacteria</taxon>
        <taxon>Burkholderiales</taxon>
        <taxon>Comamonadaceae</taxon>
        <taxon>Delftia</taxon>
    </lineage>
</organism>
<dbReference type="EMBL" id="FNPE01000009">
    <property type="protein sequence ID" value="SDY91651.1"/>
    <property type="molecule type" value="Genomic_DNA"/>
</dbReference>
<evidence type="ECO:0000313" key="3">
    <source>
        <dbReference type="Proteomes" id="UP000183417"/>
    </source>
</evidence>
<dbReference type="Proteomes" id="UP000183417">
    <property type="component" value="Unassembled WGS sequence"/>
</dbReference>
<accession>A0A1H3NRU5</accession>
<evidence type="ECO:0000256" key="1">
    <source>
        <dbReference type="SAM" id="SignalP"/>
    </source>
</evidence>
<dbReference type="AlphaFoldDB" id="A0A1H3NRU5"/>
<dbReference type="GeneID" id="94692388"/>
<feature type="chain" id="PRO_5010318163" description="Lipoprotein" evidence="1">
    <location>
        <begin position="33"/>
        <end position="109"/>
    </location>
</feature>
<evidence type="ECO:0000313" key="2">
    <source>
        <dbReference type="EMBL" id="SDY91651.1"/>
    </source>
</evidence>
<proteinExistence type="predicted"/>
<dbReference type="PROSITE" id="PS51257">
    <property type="entry name" value="PROKAR_LIPOPROTEIN"/>
    <property type="match status" value="1"/>
</dbReference>
<name>A0A1H3NRU5_9BURK</name>
<reference evidence="2 3" key="1">
    <citation type="submission" date="2016-10" db="EMBL/GenBank/DDBJ databases">
        <authorList>
            <person name="de Groot N.N."/>
        </authorList>
    </citation>
    <scope>NUCLEOTIDE SEQUENCE [LARGE SCALE GENOMIC DNA]</scope>
    <source>
        <strain evidence="2 3">LMG 24775</strain>
    </source>
</reference>